<dbReference type="Pfam" id="PF00512">
    <property type="entry name" value="HisKA"/>
    <property type="match status" value="1"/>
</dbReference>
<feature type="domain" description="Histidine kinase" evidence="15">
    <location>
        <begin position="487"/>
        <end position="703"/>
    </location>
</feature>
<accession>H6LGZ7</accession>
<dbReference type="eggNOG" id="COG2205">
    <property type="taxonomic scope" value="Bacteria"/>
</dbReference>
<feature type="transmembrane region" description="Helical" evidence="14">
    <location>
        <begin position="318"/>
        <end position="340"/>
    </location>
</feature>
<protein>
    <recommendedName>
        <fullName evidence="3">histidine kinase</fullName>
        <ecNumber evidence="3">2.7.13.3</ecNumber>
    </recommendedName>
</protein>
<dbReference type="SMART" id="SM00387">
    <property type="entry name" value="HATPase_c"/>
    <property type="match status" value="1"/>
</dbReference>
<evidence type="ECO:0000256" key="4">
    <source>
        <dbReference type="ARBA" id="ARBA00022475"/>
    </source>
</evidence>
<dbReference type="InterPro" id="IPR005467">
    <property type="entry name" value="His_kinase_dom"/>
</dbReference>
<reference evidence="17" key="1">
    <citation type="submission" date="2011-07" db="EMBL/GenBank/DDBJ databases">
        <title>Complete genome sequence of Acetobacterium woodii.</title>
        <authorList>
            <person name="Poehlein A."/>
            <person name="Schmidt S."/>
            <person name="Kaster A.-K."/>
            <person name="Goenrich M."/>
            <person name="Vollmers J."/>
            <person name="Thuermer A."/>
            <person name="Gottschalk G."/>
            <person name="Thauer R.K."/>
            <person name="Daniel R."/>
            <person name="Mueller V."/>
        </authorList>
    </citation>
    <scope>NUCLEOTIDE SEQUENCE [LARGE SCALE GENOMIC DNA]</scope>
    <source>
        <strain evidence="17">ATCC 29683 / DSM 1030 / JCM 2381 / KCTC 1655 / WB1</strain>
    </source>
</reference>
<evidence type="ECO:0000256" key="8">
    <source>
        <dbReference type="ARBA" id="ARBA00022741"/>
    </source>
</evidence>
<keyword evidence="12" id="KW-0902">Two-component regulatory system</keyword>
<dbReference type="RefSeq" id="WP_014354738.1">
    <property type="nucleotide sequence ID" value="NC_016894.1"/>
</dbReference>
<keyword evidence="11 14" id="KW-1133">Transmembrane helix</keyword>
<dbReference type="KEGG" id="awo:Awo_c03310"/>
<dbReference type="EMBL" id="CP002987">
    <property type="protein sequence ID" value="AFA47135.1"/>
    <property type="molecule type" value="Genomic_DNA"/>
</dbReference>
<feature type="transmembrane region" description="Helical" evidence="14">
    <location>
        <begin position="386"/>
        <end position="418"/>
    </location>
</feature>
<feature type="transmembrane region" description="Helical" evidence="14">
    <location>
        <begin position="14"/>
        <end position="38"/>
    </location>
</feature>
<feature type="transmembrane region" description="Helical" evidence="14">
    <location>
        <begin position="289"/>
        <end position="309"/>
    </location>
</feature>
<comment type="catalytic activity">
    <reaction evidence="1">
        <text>ATP + protein L-histidine = ADP + protein N-phospho-L-histidine.</text>
        <dbReference type="EC" id="2.7.13.3"/>
    </reaction>
</comment>
<dbReference type="GO" id="GO:0005886">
    <property type="term" value="C:plasma membrane"/>
    <property type="evidence" value="ECO:0007669"/>
    <property type="project" value="UniProtKB-SubCell"/>
</dbReference>
<keyword evidence="5" id="KW-0597">Phosphoprotein</keyword>
<dbReference type="GO" id="GO:0000155">
    <property type="term" value="F:phosphorelay sensor kinase activity"/>
    <property type="evidence" value="ECO:0007669"/>
    <property type="project" value="InterPro"/>
</dbReference>
<dbReference type="PANTHER" id="PTHR45528">
    <property type="entry name" value="SENSOR HISTIDINE KINASE CPXA"/>
    <property type="match status" value="1"/>
</dbReference>
<evidence type="ECO:0000256" key="2">
    <source>
        <dbReference type="ARBA" id="ARBA00004651"/>
    </source>
</evidence>
<keyword evidence="8" id="KW-0547">Nucleotide-binding</keyword>
<dbReference type="AlphaFoldDB" id="H6LGZ7"/>
<evidence type="ECO:0000259" key="15">
    <source>
        <dbReference type="PROSITE" id="PS50109"/>
    </source>
</evidence>
<dbReference type="InterPro" id="IPR036097">
    <property type="entry name" value="HisK_dim/P_sf"/>
</dbReference>
<dbReference type="InterPro" id="IPR003661">
    <property type="entry name" value="HisK_dim/P_dom"/>
</dbReference>
<dbReference type="SMART" id="SM00388">
    <property type="entry name" value="HisKA"/>
    <property type="match status" value="1"/>
</dbReference>
<dbReference type="Gene3D" id="1.10.287.130">
    <property type="match status" value="1"/>
</dbReference>
<evidence type="ECO:0000256" key="9">
    <source>
        <dbReference type="ARBA" id="ARBA00022777"/>
    </source>
</evidence>
<dbReference type="Pfam" id="PF02518">
    <property type="entry name" value="HATPase_c"/>
    <property type="match status" value="1"/>
</dbReference>
<dbReference type="Proteomes" id="UP000007177">
    <property type="component" value="Chromosome"/>
</dbReference>
<keyword evidence="9 16" id="KW-0418">Kinase</keyword>
<dbReference type="InterPro" id="IPR050398">
    <property type="entry name" value="HssS/ArlS-like"/>
</dbReference>
<evidence type="ECO:0000256" key="11">
    <source>
        <dbReference type="ARBA" id="ARBA00022989"/>
    </source>
</evidence>
<evidence type="ECO:0000256" key="10">
    <source>
        <dbReference type="ARBA" id="ARBA00022840"/>
    </source>
</evidence>
<evidence type="ECO:0000313" key="16">
    <source>
        <dbReference type="EMBL" id="AFA47135.1"/>
    </source>
</evidence>
<gene>
    <name evidence="16" type="ordered locus">Awo_c03310</name>
</gene>
<evidence type="ECO:0000256" key="12">
    <source>
        <dbReference type="ARBA" id="ARBA00023012"/>
    </source>
</evidence>
<dbReference type="InterPro" id="IPR036890">
    <property type="entry name" value="HATPase_C_sf"/>
</dbReference>
<dbReference type="PROSITE" id="PS50109">
    <property type="entry name" value="HIS_KIN"/>
    <property type="match status" value="1"/>
</dbReference>
<dbReference type="OrthoDB" id="9792991at2"/>
<evidence type="ECO:0000256" key="6">
    <source>
        <dbReference type="ARBA" id="ARBA00022679"/>
    </source>
</evidence>
<keyword evidence="17" id="KW-1185">Reference proteome</keyword>
<evidence type="ECO:0000256" key="1">
    <source>
        <dbReference type="ARBA" id="ARBA00000085"/>
    </source>
</evidence>
<dbReference type="CDD" id="cd00082">
    <property type="entry name" value="HisKA"/>
    <property type="match status" value="1"/>
</dbReference>
<dbReference type="GO" id="GO:0005524">
    <property type="term" value="F:ATP binding"/>
    <property type="evidence" value="ECO:0007669"/>
    <property type="project" value="UniProtKB-KW"/>
</dbReference>
<feature type="transmembrane region" description="Helical" evidence="14">
    <location>
        <begin position="243"/>
        <end position="269"/>
    </location>
</feature>
<organism evidence="16 17">
    <name type="scientific">Acetobacterium woodii (strain ATCC 29683 / DSM 1030 / JCM 2381 / KCTC 1655 / WB1)</name>
    <dbReference type="NCBI Taxonomy" id="931626"/>
    <lineage>
        <taxon>Bacteria</taxon>
        <taxon>Bacillati</taxon>
        <taxon>Bacillota</taxon>
        <taxon>Clostridia</taxon>
        <taxon>Eubacteriales</taxon>
        <taxon>Eubacteriaceae</taxon>
        <taxon>Acetobacterium</taxon>
    </lineage>
</organism>
<evidence type="ECO:0000313" key="17">
    <source>
        <dbReference type="Proteomes" id="UP000007177"/>
    </source>
</evidence>
<comment type="subcellular location">
    <subcellularLocation>
        <location evidence="2">Cell membrane</location>
        <topology evidence="2">Multi-pass membrane protein</topology>
    </subcellularLocation>
</comment>
<evidence type="ECO:0000256" key="5">
    <source>
        <dbReference type="ARBA" id="ARBA00022553"/>
    </source>
</evidence>
<dbReference type="STRING" id="931626.Awo_c03310"/>
<name>H6LGZ7_ACEWD</name>
<dbReference type="SUPFAM" id="SSF47384">
    <property type="entry name" value="Homodimeric domain of signal transducing histidine kinase"/>
    <property type="match status" value="1"/>
</dbReference>
<dbReference type="EC" id="2.7.13.3" evidence="3"/>
<dbReference type="Gene3D" id="3.30.565.10">
    <property type="entry name" value="Histidine kinase-like ATPase, C-terminal domain"/>
    <property type="match status" value="1"/>
</dbReference>
<evidence type="ECO:0000256" key="13">
    <source>
        <dbReference type="ARBA" id="ARBA00023136"/>
    </source>
</evidence>
<dbReference type="HOGENOM" id="CLU_000445_73_0_9"/>
<dbReference type="SUPFAM" id="SSF55874">
    <property type="entry name" value="ATPase domain of HSP90 chaperone/DNA topoisomerase II/histidine kinase"/>
    <property type="match status" value="1"/>
</dbReference>
<keyword evidence="10" id="KW-0067">ATP-binding</keyword>
<reference evidence="16 17" key="2">
    <citation type="journal article" date="2012" name="PLoS ONE">
        <title>An ancient pathway combining carbon dioxide fixation with the generation and utilization of a sodium ion gradient for ATP synthesis.</title>
        <authorList>
            <person name="Poehlein A."/>
            <person name="Schmidt S."/>
            <person name="Kaster A.K."/>
            <person name="Goenrich M."/>
            <person name="Vollmers J."/>
            <person name="Thurmer A."/>
            <person name="Bertsch J."/>
            <person name="Schuchmann K."/>
            <person name="Voigt B."/>
            <person name="Hecker M."/>
            <person name="Daniel R."/>
            <person name="Thauer R.K."/>
            <person name="Gottschalk G."/>
            <person name="Muller V."/>
        </authorList>
    </citation>
    <scope>NUCLEOTIDE SEQUENCE [LARGE SCALE GENOMIC DNA]</scope>
    <source>
        <strain evidence="17">ATCC 29683 / DSM 1030 / JCM 2381 / KCTC 1655 / WB1</strain>
    </source>
</reference>
<dbReference type="PANTHER" id="PTHR45528:SF1">
    <property type="entry name" value="SENSOR HISTIDINE KINASE CPXA"/>
    <property type="match status" value="1"/>
</dbReference>
<sequence>MATKLKTIWTNQKFKIACAILAVVFITVSFGALFEVYWSDGYSSMANTNSYLESSELKNKILNAYDDIDRVYNFYKSEENIRAGNTIDTKVIDDYKMDILADLNIDYPEDMGFSTKQEMLNDPVFWKRYADELDGQRKKLINNDLFQYERLKKELEQTPGLAYIINSQGLENSQPKEVTTDELLNKRVNFVYDKGAISSSLSNIGQYEPLDYSQEPDFQVTIGFDDDYIAQQEVLYQTKRWGFLWLISIFVVFFILAAISALLACIAAGRKKGVVGIQLLPVDAFWIDAHLLILLGIEGIIISAIMFFYDQNFPRGDMLLLFVVGAALGLNFLLSLVRILKDGSFGQRLLFIKLIKDTWRFIKKQFKKIMVYYNDTMKGSATVKRFMFWAILLVVLALSVQVPILGICSFICILYLLYVGGKKAKKYDGILAGLERIKNGEVDYKLAGFDGALGELAEGINAIGDGISLAVSEEVKSQRLKTELLTNVSHDIRTPLTSIITSIDLLKNGKLDPEENQKYLEILENKAHRLKVLTDDLFEAAKASSGNIEVEFQAVDLEMIMTQGLGEMEEELENSNLEFIIQYPEDIFVVNADGRLLWRVIENLLFNIFKYAQKESRVYINFEKCDDHKKALVMFKNISAQPLNISPEELMERFKRGDETRNSEGSGLGLAIAKDLMTIQQGELQIQIDGDLFKAAIILPLIE</sequence>
<keyword evidence="4" id="KW-1003">Cell membrane</keyword>
<evidence type="ECO:0000256" key="7">
    <source>
        <dbReference type="ARBA" id="ARBA00022692"/>
    </source>
</evidence>
<keyword evidence="7 14" id="KW-0812">Transmembrane</keyword>
<evidence type="ECO:0000256" key="3">
    <source>
        <dbReference type="ARBA" id="ARBA00012438"/>
    </source>
</evidence>
<keyword evidence="6" id="KW-0808">Transferase</keyword>
<keyword evidence="13 14" id="KW-0472">Membrane</keyword>
<proteinExistence type="predicted"/>
<dbReference type="InterPro" id="IPR003594">
    <property type="entry name" value="HATPase_dom"/>
</dbReference>
<evidence type="ECO:0000256" key="14">
    <source>
        <dbReference type="SAM" id="Phobius"/>
    </source>
</evidence>